<dbReference type="Pfam" id="PF08668">
    <property type="entry name" value="HDOD"/>
    <property type="match status" value="1"/>
</dbReference>
<dbReference type="InterPro" id="IPR052340">
    <property type="entry name" value="RNase_Y/CdgJ"/>
</dbReference>
<dbReference type="RefSeq" id="WP_091195013.1">
    <property type="nucleotide sequence ID" value="NZ_FOVE01000013.1"/>
</dbReference>
<organism evidence="2 3">
    <name type="scientific">Formivibrio citricus</name>
    <dbReference type="NCBI Taxonomy" id="83765"/>
    <lineage>
        <taxon>Bacteria</taxon>
        <taxon>Pseudomonadati</taxon>
        <taxon>Pseudomonadota</taxon>
        <taxon>Betaproteobacteria</taxon>
        <taxon>Neisseriales</taxon>
        <taxon>Chitinibacteraceae</taxon>
        <taxon>Formivibrio</taxon>
    </lineage>
</organism>
<evidence type="ECO:0000313" key="2">
    <source>
        <dbReference type="EMBL" id="SFN60512.1"/>
    </source>
</evidence>
<evidence type="ECO:0000259" key="1">
    <source>
        <dbReference type="PROSITE" id="PS51833"/>
    </source>
</evidence>
<dbReference type="Proteomes" id="UP000242869">
    <property type="component" value="Unassembled WGS sequence"/>
</dbReference>
<dbReference type="OrthoDB" id="9804751at2"/>
<dbReference type="PROSITE" id="PS51833">
    <property type="entry name" value="HDOD"/>
    <property type="match status" value="1"/>
</dbReference>
<evidence type="ECO:0000313" key="3">
    <source>
        <dbReference type="Proteomes" id="UP000242869"/>
    </source>
</evidence>
<protein>
    <submittedName>
        <fullName evidence="2">HDOD domain-containing protein</fullName>
    </submittedName>
</protein>
<dbReference type="AlphaFoldDB" id="A0A1I5ADM5"/>
<proteinExistence type="predicted"/>
<keyword evidence="3" id="KW-1185">Reference proteome</keyword>
<gene>
    <name evidence="2" type="ORF">SAMN05660284_01866</name>
</gene>
<feature type="domain" description="HDOD" evidence="1">
    <location>
        <begin position="126"/>
        <end position="316"/>
    </location>
</feature>
<dbReference type="Gene3D" id="1.10.3210.10">
    <property type="entry name" value="Hypothetical protein af1432"/>
    <property type="match status" value="1"/>
</dbReference>
<dbReference type="SUPFAM" id="SSF109604">
    <property type="entry name" value="HD-domain/PDEase-like"/>
    <property type="match status" value="1"/>
</dbReference>
<reference evidence="3" key="1">
    <citation type="submission" date="2016-10" db="EMBL/GenBank/DDBJ databases">
        <authorList>
            <person name="Varghese N."/>
            <person name="Submissions S."/>
        </authorList>
    </citation>
    <scope>NUCLEOTIDE SEQUENCE [LARGE SCALE GENOMIC DNA]</scope>
    <source>
        <strain evidence="3">DSM 6150</strain>
    </source>
</reference>
<dbReference type="InterPro" id="IPR013976">
    <property type="entry name" value="HDOD"/>
</dbReference>
<dbReference type="PANTHER" id="PTHR33525:SF4">
    <property type="entry name" value="CYCLIC DI-GMP PHOSPHODIESTERASE CDGJ"/>
    <property type="match status" value="1"/>
</dbReference>
<sequence length="336" mass="35992">MLLLEPLWRPDGTCSALLAHLPAAELPRLASALEETPLFGAPCYWPAPAGSLPPGLPAIHSLEAVGPAGCDAPDTPRCLVPFGAPLPEQPFILTGLGDPGQLSTLQGRDALVCGPWITAPLPRATPNPAQPVLLELLGLIVRDAEVAELERIFAKAPQLTINLLRLVNSVAMSSHRHTESLRQAIALLGRRQLQRWLQLLLYAEQYGAEAALPPLFTAAALRAKRMESWALAGWLPGLSPDTAFLAGMLSLMDRLFGMPLAEVLASLPLPKGLQDGLLRGTGEVGEALECMVSCEAGNVQALGERMIDRIDSHEHWMDCEVDAVSWALSLHGKVGR</sequence>
<dbReference type="PANTHER" id="PTHR33525">
    <property type="match status" value="1"/>
</dbReference>
<accession>A0A1I5ADM5</accession>
<dbReference type="EMBL" id="FOVE01000013">
    <property type="protein sequence ID" value="SFN60512.1"/>
    <property type="molecule type" value="Genomic_DNA"/>
</dbReference>
<name>A0A1I5ADM5_9NEIS</name>
<dbReference type="STRING" id="83765.SAMN05660284_01866"/>